<gene>
    <name evidence="1" type="ORF">PM02_18695</name>
</gene>
<evidence type="ECO:0000313" key="1">
    <source>
        <dbReference type="EMBL" id="KAJ01558.1"/>
    </source>
</evidence>
<evidence type="ECO:0000313" key="2">
    <source>
        <dbReference type="Proteomes" id="UP000027337"/>
    </source>
</evidence>
<dbReference type="eggNOG" id="COG0664">
    <property type="taxonomic scope" value="Bacteria"/>
</dbReference>
<organism evidence="1 2">
    <name type="scientific">Sulfitobacter mediterraneus</name>
    <dbReference type="NCBI Taxonomy" id="83219"/>
    <lineage>
        <taxon>Bacteria</taxon>
        <taxon>Pseudomonadati</taxon>
        <taxon>Pseudomonadota</taxon>
        <taxon>Alphaproteobacteria</taxon>
        <taxon>Rhodobacterales</taxon>
        <taxon>Roseobacteraceae</taxon>
        <taxon>Sulfitobacter</taxon>
    </lineage>
</organism>
<dbReference type="STRING" id="83219.PM02_18695"/>
<dbReference type="EMBL" id="JEMU01000025">
    <property type="protein sequence ID" value="KAJ01558.1"/>
    <property type="molecule type" value="Genomic_DNA"/>
</dbReference>
<dbReference type="Proteomes" id="UP000027337">
    <property type="component" value="Unassembled WGS sequence"/>
</dbReference>
<dbReference type="InterPro" id="IPR014710">
    <property type="entry name" value="RmlC-like_jellyroll"/>
</dbReference>
<proteinExistence type="predicted"/>
<dbReference type="RefSeq" id="WP_037911434.1">
    <property type="nucleotide sequence ID" value="NZ_JEMU01000025.1"/>
</dbReference>
<dbReference type="AlphaFoldDB" id="A0A061SPI4"/>
<comment type="caution">
    <text evidence="1">The sequence shown here is derived from an EMBL/GenBank/DDBJ whole genome shotgun (WGS) entry which is preliminary data.</text>
</comment>
<dbReference type="InterPro" id="IPR018490">
    <property type="entry name" value="cNMP-bd_dom_sf"/>
</dbReference>
<keyword evidence="2" id="KW-1185">Reference proteome</keyword>
<dbReference type="Gene3D" id="2.60.120.10">
    <property type="entry name" value="Jelly Rolls"/>
    <property type="match status" value="1"/>
</dbReference>
<accession>A0A061SPI4</accession>
<evidence type="ECO:0008006" key="3">
    <source>
        <dbReference type="Google" id="ProtNLM"/>
    </source>
</evidence>
<sequence length="193" mass="21236">MDLISFLTQGETPMPRAAAAEFAALWAIRRVLPGTPLSHQGEADTSEYVLLNGRADLTIGDADGAIACVGLFAGPCVITPNLARTRDGNAYATLEVTDEALIAEMDSETLTERMLVNEEIRNWANAVLRQEIQRKADREWALASLKGAARLAWFRERYPEHETGFAHGLIASFLGMTPVSLSRLRKETRSGRH</sequence>
<reference evidence="1 2" key="1">
    <citation type="journal article" date="2014" name="Genome Announc.">
        <title>Draft Genome Sequences of Two Isolates of the Roseobacter Group, Sulfitobacter sp. Strains 3SOLIMAR09 and 1FIGIMAR09, from Harbors of Mallorca Island (Mediterranean Sea).</title>
        <authorList>
            <person name="Mas-Llado M."/>
            <person name="Pina-Villalonga J.M."/>
            <person name="Brunet-Galmes I."/>
            <person name="Nogales B."/>
            <person name="Bosch R."/>
        </authorList>
    </citation>
    <scope>NUCLEOTIDE SEQUENCE [LARGE SCALE GENOMIC DNA]</scope>
    <source>
        <strain evidence="1 2">1FIGIMAR09</strain>
    </source>
</reference>
<name>A0A061SPI4_9RHOB</name>
<protein>
    <recommendedName>
        <fullName evidence="3">CRP-like cAMP-binding protein</fullName>
    </recommendedName>
</protein>
<dbReference type="SUPFAM" id="SSF51206">
    <property type="entry name" value="cAMP-binding domain-like"/>
    <property type="match status" value="1"/>
</dbReference>